<dbReference type="STRING" id="572478.Vdis_2067"/>
<accession>E1QPF0</accession>
<sequence>MANGRVNACIITNIASEILKYFKFSISKIFKYFEWLIITSNNTIHTVAEQEHGKVGVDNDGKDDNTALIEELRRRNPLLVEVLVKYPNYFLEWDEEALGLFIWRVWESLIGVNDVDRKRLEENIDAVINMKDAPRKLKNAAKIAKKLIEREKKILNIT</sequence>
<proteinExistence type="predicted"/>
<dbReference type="AlphaFoldDB" id="E1QPF0"/>
<protein>
    <submittedName>
        <fullName evidence="1">Uncharacterized protein</fullName>
    </submittedName>
</protein>
<evidence type="ECO:0000313" key="2">
    <source>
        <dbReference type="Proteomes" id="UP000006681"/>
    </source>
</evidence>
<dbReference type="KEGG" id="vdi:Vdis_2067"/>
<name>E1QPF0_VULDI</name>
<gene>
    <name evidence="1" type="ordered locus">Vdis_2067</name>
</gene>
<reference evidence="1 2" key="1">
    <citation type="journal article" date="2010" name="Stand. Genomic Sci.">
        <title>Complete genome sequence of Vulcanisaeta distributa type strain (IC-017).</title>
        <authorList>
            <person name="Mavromatis K."/>
            <person name="Sikorski J."/>
            <person name="Pabst E."/>
            <person name="Teshima H."/>
            <person name="Lapidus A."/>
            <person name="Lucas S."/>
            <person name="Nolan M."/>
            <person name="Glavina Del Rio T."/>
            <person name="Cheng J.F."/>
            <person name="Bruce D."/>
            <person name="Goodwin L."/>
            <person name="Pitluck S."/>
            <person name="Liolios K."/>
            <person name="Ivanova N."/>
            <person name="Mikhailova N."/>
            <person name="Pati A."/>
            <person name="Chen A."/>
            <person name="Palaniappan K."/>
            <person name="Land M."/>
            <person name="Hauser L."/>
            <person name="Chang Y.J."/>
            <person name="Jeffries C.D."/>
            <person name="Rohde M."/>
            <person name="Spring S."/>
            <person name="Goker M."/>
            <person name="Wirth R."/>
            <person name="Woyke T."/>
            <person name="Bristow J."/>
            <person name="Eisen J.A."/>
            <person name="Markowitz V."/>
            <person name="Hugenholtz P."/>
            <person name="Klenk H.P."/>
            <person name="Kyrpides N.C."/>
        </authorList>
    </citation>
    <scope>NUCLEOTIDE SEQUENCE [LARGE SCALE GENOMIC DNA]</scope>
    <source>
        <strain evidence="2">DSM 14429 / JCM 11212 / NBRC 100878 / IC-017</strain>
    </source>
</reference>
<reference evidence="2" key="2">
    <citation type="journal article" date="2010" name="Stand. Genomic Sci.">
        <title>Complete genome sequence of Vulcanisaeta distributa type strain (IC-017T).</title>
        <authorList>
            <person name="Mavromatis K."/>
            <person name="Sikorski J."/>
            <person name="Pabst E."/>
            <person name="Teshima H."/>
            <person name="Lapidus A."/>
            <person name="Lucas S."/>
            <person name="Nolan M."/>
            <person name="Glavina Del Rio T."/>
            <person name="Cheng J."/>
            <person name="Bruce D."/>
            <person name="Goodwin L."/>
            <person name="Pitluck S."/>
            <person name="Liolios K."/>
            <person name="Ivanova N."/>
            <person name="Mikhailova N."/>
            <person name="Pati A."/>
            <person name="Chen A."/>
            <person name="Palaniappan K."/>
            <person name="Land M."/>
            <person name="Hauser L."/>
            <person name="Chang Y."/>
            <person name="Jeffries C."/>
            <person name="Rohde M."/>
            <person name="Spring S."/>
            <person name="Goker M."/>
            <person name="Wirth R."/>
            <person name="Woyke T."/>
            <person name="Bristow J."/>
            <person name="Eisen J."/>
            <person name="Markowitz V."/>
            <person name="Hugenholtz P."/>
            <person name="Klenk H."/>
            <person name="Kyrpides N."/>
        </authorList>
    </citation>
    <scope>NUCLEOTIDE SEQUENCE [LARGE SCALE GENOMIC DNA]</scope>
    <source>
        <strain evidence="2">DSM 14429 / JCM 11212 / NBRC 100878 / IC-017</strain>
    </source>
</reference>
<organism evidence="1 2">
    <name type="scientific">Vulcanisaeta distributa (strain DSM 14429 / JCM 11212 / NBRC 100878 / IC-017)</name>
    <dbReference type="NCBI Taxonomy" id="572478"/>
    <lineage>
        <taxon>Archaea</taxon>
        <taxon>Thermoproteota</taxon>
        <taxon>Thermoprotei</taxon>
        <taxon>Thermoproteales</taxon>
        <taxon>Thermoproteaceae</taxon>
        <taxon>Vulcanisaeta</taxon>
    </lineage>
</organism>
<dbReference type="HOGENOM" id="CLU_1665598_0_0_2"/>
<dbReference type="EMBL" id="CP002100">
    <property type="protein sequence ID" value="ADN51438.1"/>
    <property type="molecule type" value="Genomic_DNA"/>
</dbReference>
<dbReference type="Proteomes" id="UP000006681">
    <property type="component" value="Chromosome"/>
</dbReference>
<keyword evidence="2" id="KW-1185">Reference proteome</keyword>
<evidence type="ECO:0000313" key="1">
    <source>
        <dbReference type="EMBL" id="ADN51438.1"/>
    </source>
</evidence>